<evidence type="ECO:0000313" key="7">
    <source>
        <dbReference type="Proteomes" id="UP000533207"/>
    </source>
</evidence>
<protein>
    <submittedName>
        <fullName evidence="6">DNA invertase Pin-like site-specific DNA recombinase</fullName>
    </submittedName>
</protein>
<evidence type="ECO:0000256" key="2">
    <source>
        <dbReference type="ARBA" id="ARBA00022908"/>
    </source>
</evidence>
<dbReference type="InterPro" id="IPR006118">
    <property type="entry name" value="Recombinase_CS"/>
</dbReference>
<keyword evidence="3" id="KW-0238">DNA-binding</keyword>
<keyword evidence="4" id="KW-0233">DNA recombination</keyword>
<dbReference type="CDD" id="cd03768">
    <property type="entry name" value="SR_ResInv"/>
    <property type="match status" value="1"/>
</dbReference>
<dbReference type="GO" id="GO:0015074">
    <property type="term" value="P:DNA integration"/>
    <property type="evidence" value="ECO:0007669"/>
    <property type="project" value="UniProtKB-KW"/>
</dbReference>
<dbReference type="InterPro" id="IPR006120">
    <property type="entry name" value="Resolvase_HTH_dom"/>
</dbReference>
<evidence type="ECO:0000259" key="5">
    <source>
        <dbReference type="PROSITE" id="PS51736"/>
    </source>
</evidence>
<dbReference type="PROSITE" id="PS51736">
    <property type="entry name" value="RECOMBINASES_3"/>
    <property type="match status" value="1"/>
</dbReference>
<evidence type="ECO:0000313" key="6">
    <source>
        <dbReference type="EMBL" id="MBA2861759.1"/>
    </source>
</evidence>
<dbReference type="PROSITE" id="PS00397">
    <property type="entry name" value="RECOMBINASES_1"/>
    <property type="match status" value="1"/>
</dbReference>
<comment type="caution">
    <text evidence="6">The sequence shown here is derived from an EMBL/GenBank/DDBJ whole genome shotgun (WGS) entry which is preliminary data.</text>
</comment>
<dbReference type="Pfam" id="PF00239">
    <property type="entry name" value="Resolvase"/>
    <property type="match status" value="1"/>
</dbReference>
<dbReference type="SUPFAM" id="SSF53041">
    <property type="entry name" value="Resolvase-like"/>
    <property type="match status" value="1"/>
</dbReference>
<dbReference type="Pfam" id="PF02796">
    <property type="entry name" value="HTH_7"/>
    <property type="match status" value="1"/>
</dbReference>
<dbReference type="PROSITE" id="PS00398">
    <property type="entry name" value="RECOMBINASES_2"/>
    <property type="match status" value="1"/>
</dbReference>
<dbReference type="InterPro" id="IPR036162">
    <property type="entry name" value="Resolvase-like_N_sf"/>
</dbReference>
<dbReference type="EMBL" id="JACDUL010000002">
    <property type="protein sequence ID" value="MBA2861759.1"/>
    <property type="molecule type" value="Genomic_DNA"/>
</dbReference>
<dbReference type="AlphaFoldDB" id="A0A7J9PJQ8"/>
<accession>A0A7J9PJQ8</accession>
<dbReference type="RefSeq" id="WP_012068313.1">
    <property type="nucleotide sequence ID" value="NZ_JACDUL010000002.1"/>
</dbReference>
<sequence length="201" mass="23044">MPGNEMIFGYARVSTQDQNVDRQLDELKAAGCQKIFYEKISGTKMERPEFLRMLDQVRSGDLIIITELTRLSRSTKDLLNVVEMLEEKGVSIKSLKESWLDTSSAHGKLLFTFFAGISQFERDIISERVKSGLQAARARGRLGGRKPADPKTIDIAVRMWKSKEYSITEILKTCGISRRTLYKYLKQDEECKKIIEKEILN</sequence>
<evidence type="ECO:0000256" key="3">
    <source>
        <dbReference type="ARBA" id="ARBA00023125"/>
    </source>
</evidence>
<dbReference type="Gene3D" id="3.40.50.1390">
    <property type="entry name" value="Resolvase, N-terminal catalytic domain"/>
    <property type="match status" value="1"/>
</dbReference>
<dbReference type="Proteomes" id="UP000533207">
    <property type="component" value="Unassembled WGS sequence"/>
</dbReference>
<reference evidence="6 7" key="1">
    <citation type="submission" date="2020-07" db="EMBL/GenBank/DDBJ databases">
        <title>Genomic Encyclopedia of Type Strains, Phase IV (KMG-V): Genome sequencing to study the core and pangenomes of soil and plant-associated prokaryotes.</title>
        <authorList>
            <person name="Whitman W."/>
        </authorList>
    </citation>
    <scope>NUCLEOTIDE SEQUENCE [LARGE SCALE GENOMIC DNA]</scope>
    <source>
        <strain evidence="6 7">C8</strain>
    </source>
</reference>
<evidence type="ECO:0000256" key="1">
    <source>
        <dbReference type="ARBA" id="ARBA00009913"/>
    </source>
</evidence>
<dbReference type="InterPro" id="IPR050639">
    <property type="entry name" value="SSR_resolvase"/>
</dbReference>
<proteinExistence type="inferred from homology"/>
<organism evidence="6 7">
    <name type="scientific">Methanococcus maripaludis</name>
    <name type="common">Methanococcus deltae</name>
    <dbReference type="NCBI Taxonomy" id="39152"/>
    <lineage>
        <taxon>Archaea</taxon>
        <taxon>Methanobacteriati</taxon>
        <taxon>Methanobacteriota</taxon>
        <taxon>Methanomada group</taxon>
        <taxon>Methanococci</taxon>
        <taxon>Methanococcales</taxon>
        <taxon>Methanococcaceae</taxon>
        <taxon>Methanococcus</taxon>
    </lineage>
</organism>
<dbReference type="SMART" id="SM00857">
    <property type="entry name" value="Resolvase"/>
    <property type="match status" value="1"/>
</dbReference>
<comment type="similarity">
    <text evidence="1">Belongs to the site-specific recombinase resolvase family.</text>
</comment>
<keyword evidence="2" id="KW-0229">DNA integration</keyword>
<dbReference type="PANTHER" id="PTHR30461">
    <property type="entry name" value="DNA-INVERTASE FROM LAMBDOID PROPHAGE"/>
    <property type="match status" value="1"/>
</dbReference>
<dbReference type="FunFam" id="3.40.50.1390:FF:000001">
    <property type="entry name" value="DNA recombinase"/>
    <property type="match status" value="1"/>
</dbReference>
<dbReference type="Gene3D" id="1.10.10.60">
    <property type="entry name" value="Homeodomain-like"/>
    <property type="match status" value="1"/>
</dbReference>
<dbReference type="GO" id="GO:0000150">
    <property type="term" value="F:DNA strand exchange activity"/>
    <property type="evidence" value="ECO:0007669"/>
    <property type="project" value="InterPro"/>
</dbReference>
<dbReference type="InterPro" id="IPR006119">
    <property type="entry name" value="Resolv_N"/>
</dbReference>
<dbReference type="PANTHER" id="PTHR30461:SF2">
    <property type="entry name" value="SERINE RECOMBINASE PINE-RELATED"/>
    <property type="match status" value="1"/>
</dbReference>
<feature type="domain" description="Resolvase/invertase-type recombinase catalytic" evidence="5">
    <location>
        <begin position="6"/>
        <end position="140"/>
    </location>
</feature>
<name>A0A7J9PJQ8_METMI</name>
<evidence type="ECO:0000256" key="4">
    <source>
        <dbReference type="ARBA" id="ARBA00023172"/>
    </source>
</evidence>
<gene>
    <name evidence="6" type="ORF">HNP90_000638</name>
</gene>
<dbReference type="GO" id="GO:0003677">
    <property type="term" value="F:DNA binding"/>
    <property type="evidence" value="ECO:0007669"/>
    <property type="project" value="UniProtKB-KW"/>
</dbReference>